<dbReference type="EMBL" id="JYLN01000003">
    <property type="protein sequence ID" value="KRP72920.1"/>
    <property type="molecule type" value="Genomic_DNA"/>
</dbReference>
<evidence type="ECO:0000313" key="4">
    <source>
        <dbReference type="Proteomes" id="UP000050852"/>
    </source>
</evidence>
<organism evidence="3 4">
    <name type="scientific">Pseudomonas paralactis</name>
    <dbReference type="NCBI Taxonomy" id="1615673"/>
    <lineage>
        <taxon>Bacteria</taxon>
        <taxon>Pseudomonadati</taxon>
        <taxon>Pseudomonadota</taxon>
        <taxon>Gammaproteobacteria</taxon>
        <taxon>Pseudomonadales</taxon>
        <taxon>Pseudomonadaceae</taxon>
        <taxon>Pseudomonas</taxon>
    </lineage>
</organism>
<evidence type="ECO:0000313" key="3">
    <source>
        <dbReference type="EMBL" id="KRP72920.1"/>
    </source>
</evidence>
<name>A0A0R3AJJ1_9PSED</name>
<comment type="caution">
    <text evidence="3">The sequence shown here is derived from an EMBL/GenBank/DDBJ whole genome shotgun (WGS) entry which is preliminary data.</text>
</comment>
<proteinExistence type="predicted"/>
<feature type="compositionally biased region" description="Low complexity" evidence="2">
    <location>
        <begin position="777"/>
        <end position="787"/>
    </location>
</feature>
<evidence type="ECO:0000256" key="1">
    <source>
        <dbReference type="SAM" id="Coils"/>
    </source>
</evidence>
<accession>A0A0R3AJJ1</accession>
<dbReference type="PATRIC" id="fig|1615673.3.peg.2851"/>
<sequence>MTTPGSTSQEDIQQDKLIALLLNVAPSFTETARELLRHSLQEQYPDLHLDPDNTLMGTPTWELIDDQVVAGQTHYQSLSNLLARQSVTWVPTQCIEGEHFLTQAPVVEPAVHLPVRIVEIANTINILAKVIPRAYEEQLVAFWNQSNGNGPRWHTLSSTLRDIWNVQHIDGWTDEDCALARSLFHAPDRALRQVNDRFQSRAYLIDVDLVRGETTEHTDLVFNAVLVGKSQGQTRILSYSMDSGYEKFESMEQLGASLSIQLKGCEAFDRLQWRLYEPDDNYFDRLALRLIALQLQGNRDTTTARTPATAVSVLPETMTQPDRNGPGLDWYQTTLPDWLTSASVTDQTLYSRHLKDLAAVHSLNAGKTYQDDIPAIEQYALDRLKAEIENDHPEFQHLALEKLSIQVESQVVWGLFTAPGQIETTTFSLAELALQNLIALPVGNKSLLADTRQSIPTWLTVDYIETLIKRINIGTTYPALIRSKLVDDSMESSKRKALYSQHLRVQLPMLALQHKIRHEAGIDERGYRYVAAVLQAENSDRNVDGQAIVIRRLSFNPQRRTTNAHDVVSNMYVIGPQRVEAGPCLLYRPLFEPVLMQFPSPANLLYTITQSATLRDSVVAWLPDSIRDDYSQYVFPGALPSPWAIADALVEPDKLWTYSGPMSLGEDVLNGDLFNTLFDSNANALIELADRQSVSNAESRWATFKKAGWLIFNAALPFMGRIANTGAWIWQIVDDLQTFVDAQAHDDQPAKWSALTDVLLNLGMALALHAAHRAHAPAEAGKLETQTPAPPPGPAETTLQFTVQQLPDLESHAPPPSHAEPLNTTGAIKRTAVSLAVTLDSYKIEKPTGLQNPITESGAYQHLYLHKEHYYAQVGERWFEVTLQDDNTVVIIDPKHTDPTGLSLIHNAKGEWFVDSRISLNSGGIEREERQARDKAKTSASELREKLEAFEKTKKDAQRELQQALVDMNEAPSTSAQAKRQAYLEKLSSQSSSYEEARQHLLTLNVFTQVTDFQQKALGYVKAQLELNEASITEEQTTFAPALKKVLDQLEAHASSPQASHIDDFKQLADMNRQMIKRLDYKQSRFAEAKRLGKAGIELIRSTNSKNKPLGYTSDDLKALQVTLARNLCLEPQSLTTEPSAWKMIVDTIDYADIAVQTLRDTLEQRGESRLDERVQTMSSLVEQFKFIDERLEDVAQEFPEQIIAPPLAQLRQSLRDFSRRASAQLAPLHLALEKLRGRPLGPPMPPRPVKKFIRTRFNGVLIGEPRLTSVGLEADLVDIRSPLTGKVIATFHEKSKGIWVQHVGSDTPQVSRPAVTVDTSLRQAQTLLDALPAFKTRVTEHSDDTSRTPIGVEYVLHQHAQLMEQAVDDIDEALTKINETESTEHPAVALRQKLEEAATALYEQANQHLQKMIKQQPPTMEGVEWLKNHDLIKIKKTVKRRRLKSSIKDYLDEYTLTDKSTKAVLWYAHFHYQAPESSLERFISARLKTSQEREQGSVSDDVSGHTTEQQIAFYRSSISLTQAQQMFFSTGRD</sequence>
<keyword evidence="1" id="KW-0175">Coiled coil</keyword>
<feature type="region of interest" description="Disordered" evidence="2">
    <location>
        <begin position="777"/>
        <end position="797"/>
    </location>
</feature>
<dbReference type="Proteomes" id="UP000050852">
    <property type="component" value="Unassembled WGS sequence"/>
</dbReference>
<feature type="coiled-coil region" evidence="1">
    <location>
        <begin position="933"/>
        <end position="967"/>
    </location>
</feature>
<protein>
    <submittedName>
        <fullName evidence="3">Uncharacterized protein</fullName>
    </submittedName>
</protein>
<feature type="coiled-coil region" evidence="1">
    <location>
        <begin position="1364"/>
        <end position="1412"/>
    </location>
</feature>
<gene>
    <name evidence="3" type="ORF">TX23_09115</name>
</gene>
<evidence type="ECO:0000256" key="2">
    <source>
        <dbReference type="SAM" id="MobiDB-lite"/>
    </source>
</evidence>
<dbReference type="RefSeq" id="WP_057701908.1">
    <property type="nucleotide sequence ID" value="NZ_JYLN01000003.1"/>
</dbReference>
<dbReference type="OrthoDB" id="7003488at2"/>
<reference evidence="3 4" key="1">
    <citation type="submission" date="2015-02" db="EMBL/GenBank/DDBJ databases">
        <title>Two Pseudomonas sp. nov., isolated from raw milk.</title>
        <authorList>
            <person name="Wenning M."/>
            <person name="von Neubeck M."/>
            <person name="Huptas C."/>
            <person name="Scherer S."/>
        </authorList>
    </citation>
    <scope>NUCLEOTIDE SEQUENCE [LARGE SCALE GENOMIC DNA]</scope>
    <source>
        <strain evidence="3 4">DSM 29164</strain>
    </source>
</reference>